<keyword evidence="2" id="KW-0812">Transmembrane</keyword>
<feature type="region of interest" description="Disordered" evidence="1">
    <location>
        <begin position="349"/>
        <end position="368"/>
    </location>
</feature>
<proteinExistence type="predicted"/>
<feature type="compositionally biased region" description="Pro residues" evidence="1">
    <location>
        <begin position="304"/>
        <end position="314"/>
    </location>
</feature>
<evidence type="ECO:0000313" key="4">
    <source>
        <dbReference type="Proteomes" id="UP000256780"/>
    </source>
</evidence>
<feature type="compositionally biased region" description="Basic residues" evidence="1">
    <location>
        <begin position="285"/>
        <end position="294"/>
    </location>
</feature>
<reference evidence="3 4" key="1">
    <citation type="submission" date="2018-01" db="EMBL/GenBank/DDBJ databases">
        <authorList>
            <person name="Clerissi C."/>
        </authorList>
    </citation>
    <scope>NUCLEOTIDE SEQUENCE [LARGE SCALE GENOMIC DNA]</scope>
    <source>
        <strain evidence="3">Cupriavidus sp. LMG 19464</strain>
    </source>
</reference>
<keyword evidence="2" id="KW-0472">Membrane</keyword>
<protein>
    <submittedName>
        <fullName evidence="3">Uncharacterized protein</fullName>
    </submittedName>
</protein>
<keyword evidence="2" id="KW-1133">Transmembrane helix</keyword>
<dbReference type="Proteomes" id="UP000256780">
    <property type="component" value="Chromosome CBM2587_a"/>
</dbReference>
<comment type="caution">
    <text evidence="3">The sequence shown here is derived from an EMBL/GenBank/DDBJ whole genome shotgun (WGS) entry which is preliminary data.</text>
</comment>
<evidence type="ECO:0000256" key="2">
    <source>
        <dbReference type="SAM" id="Phobius"/>
    </source>
</evidence>
<evidence type="ECO:0000256" key="1">
    <source>
        <dbReference type="SAM" id="MobiDB-lite"/>
    </source>
</evidence>
<feature type="region of interest" description="Disordered" evidence="1">
    <location>
        <begin position="164"/>
        <end position="191"/>
    </location>
</feature>
<feature type="transmembrane region" description="Helical" evidence="2">
    <location>
        <begin position="12"/>
        <end position="34"/>
    </location>
</feature>
<feature type="region of interest" description="Disordered" evidence="1">
    <location>
        <begin position="211"/>
        <end position="260"/>
    </location>
</feature>
<evidence type="ECO:0000313" key="3">
    <source>
        <dbReference type="EMBL" id="SOY48056.1"/>
    </source>
</evidence>
<accession>A0A975WYF6</accession>
<feature type="region of interest" description="Disordered" evidence="1">
    <location>
        <begin position="65"/>
        <end position="102"/>
    </location>
</feature>
<gene>
    <name evidence="3" type="ORF">CBM2587_A170122</name>
</gene>
<sequence length="381" mass="39268">MRRRRARRGVRAQGFGASASWMAVGAAVALRSLYATLPTASQKMNYQDAIHLEIRCITPEPSHGPCRARDFPHRRRNRRHHPRGRAAAPGAVQRHHPHPPAGAVAGRRAVRARRAAHGADAVGADLVRLRLPHPDPDRRGAPGGVAGAPARAAAHCVDGKHCRQPPAAGAGRVSPGLARGAAGTGDAGHAPGLRCAGALRGGLRLCRRTAGRPGAARGAGVRGRAGGDHARAPPPGARRGGPGSADAAGVRTGLQLPRTARDLVRHRRGADAARAAAQLLPCDRRLRRGGHRRGDRAALGAGPVPRPAGDPPAQPGRGGPGAHAAGLAAVDGQCRAACTGRGPARALTRISGLSRPRAGRGLSGRPRHRRAACKMCPVAYT</sequence>
<organism evidence="3 4">
    <name type="scientific">Cupriavidus taiwanensis</name>
    <dbReference type="NCBI Taxonomy" id="164546"/>
    <lineage>
        <taxon>Bacteria</taxon>
        <taxon>Pseudomonadati</taxon>
        <taxon>Pseudomonadota</taxon>
        <taxon>Betaproteobacteria</taxon>
        <taxon>Burkholderiales</taxon>
        <taxon>Burkholderiaceae</taxon>
        <taxon>Cupriavidus</taxon>
    </lineage>
</organism>
<dbReference type="AlphaFoldDB" id="A0A975WYF6"/>
<feature type="compositionally biased region" description="Basic residues" evidence="1">
    <location>
        <begin position="72"/>
        <end position="84"/>
    </location>
</feature>
<feature type="region of interest" description="Disordered" evidence="1">
    <location>
        <begin position="284"/>
        <end position="324"/>
    </location>
</feature>
<dbReference type="EMBL" id="OFSQ01000009">
    <property type="protein sequence ID" value="SOY48056.1"/>
    <property type="molecule type" value="Genomic_DNA"/>
</dbReference>
<name>A0A975WYF6_9BURK</name>